<evidence type="ECO:0000256" key="4">
    <source>
        <dbReference type="ARBA" id="ARBA00023163"/>
    </source>
</evidence>
<dbReference type="Pfam" id="PF25601">
    <property type="entry name" value="AAA_lid_14"/>
    <property type="match status" value="1"/>
</dbReference>
<evidence type="ECO:0000256" key="3">
    <source>
        <dbReference type="ARBA" id="ARBA00023015"/>
    </source>
</evidence>
<reference evidence="7" key="1">
    <citation type="journal article" date="2020" name="mSystems">
        <title>Genome- and Community-Level Interaction Insights into Carbon Utilization and Element Cycling Functions of Hydrothermarchaeota in Hydrothermal Sediment.</title>
        <authorList>
            <person name="Zhou Z."/>
            <person name="Liu Y."/>
            <person name="Xu W."/>
            <person name="Pan J."/>
            <person name="Luo Z.H."/>
            <person name="Li M."/>
        </authorList>
    </citation>
    <scope>NUCLEOTIDE SEQUENCE [LARGE SCALE GENOMIC DNA]</scope>
    <source>
        <strain evidence="7">SpSt-381</strain>
    </source>
</reference>
<dbReference type="GO" id="GO:0006355">
    <property type="term" value="P:regulation of DNA-templated transcription"/>
    <property type="evidence" value="ECO:0007669"/>
    <property type="project" value="InterPro"/>
</dbReference>
<dbReference type="SUPFAM" id="SSF52540">
    <property type="entry name" value="P-loop containing nucleoside triphosphate hydrolases"/>
    <property type="match status" value="1"/>
</dbReference>
<dbReference type="SUPFAM" id="SSF46689">
    <property type="entry name" value="Homeodomain-like"/>
    <property type="match status" value="1"/>
</dbReference>
<dbReference type="SMART" id="SM00382">
    <property type="entry name" value="AAA"/>
    <property type="match status" value="1"/>
</dbReference>
<dbReference type="EMBL" id="DSQF01000024">
    <property type="protein sequence ID" value="HGZ44103.1"/>
    <property type="molecule type" value="Genomic_DNA"/>
</dbReference>
<dbReference type="Gene3D" id="1.10.8.60">
    <property type="match status" value="1"/>
</dbReference>
<dbReference type="InterPro" id="IPR025944">
    <property type="entry name" value="Sigma_54_int_dom_CS"/>
</dbReference>
<organism evidence="7">
    <name type="scientific">Eiseniibacteriota bacterium</name>
    <dbReference type="NCBI Taxonomy" id="2212470"/>
    <lineage>
        <taxon>Bacteria</taxon>
        <taxon>Candidatus Eiseniibacteriota</taxon>
    </lineage>
</organism>
<dbReference type="Gene3D" id="1.10.10.60">
    <property type="entry name" value="Homeodomain-like"/>
    <property type="match status" value="1"/>
</dbReference>
<accession>A0A832I7L3</accession>
<dbReference type="GO" id="GO:0005524">
    <property type="term" value="F:ATP binding"/>
    <property type="evidence" value="ECO:0007669"/>
    <property type="project" value="UniProtKB-KW"/>
</dbReference>
<dbReference type="SUPFAM" id="SSF48452">
    <property type="entry name" value="TPR-like"/>
    <property type="match status" value="2"/>
</dbReference>
<dbReference type="Gene3D" id="1.25.40.10">
    <property type="entry name" value="Tetratricopeptide repeat domain"/>
    <property type="match status" value="1"/>
</dbReference>
<evidence type="ECO:0000256" key="5">
    <source>
        <dbReference type="SAM" id="MobiDB-lite"/>
    </source>
</evidence>
<feature type="region of interest" description="Disordered" evidence="5">
    <location>
        <begin position="494"/>
        <end position="529"/>
    </location>
</feature>
<dbReference type="Gene3D" id="3.40.50.300">
    <property type="entry name" value="P-loop containing nucleotide triphosphate hydrolases"/>
    <property type="match status" value="1"/>
</dbReference>
<dbReference type="PROSITE" id="PS50045">
    <property type="entry name" value="SIGMA54_INTERACT_4"/>
    <property type="match status" value="1"/>
</dbReference>
<evidence type="ECO:0000313" key="7">
    <source>
        <dbReference type="EMBL" id="HGZ44103.1"/>
    </source>
</evidence>
<dbReference type="InterPro" id="IPR058031">
    <property type="entry name" value="AAA_lid_NorR"/>
</dbReference>
<dbReference type="FunFam" id="3.40.50.300:FF:000006">
    <property type="entry name" value="DNA-binding transcriptional regulator NtrC"/>
    <property type="match status" value="1"/>
</dbReference>
<evidence type="ECO:0000256" key="1">
    <source>
        <dbReference type="ARBA" id="ARBA00022741"/>
    </source>
</evidence>
<comment type="caution">
    <text evidence="7">The sequence shown here is derived from an EMBL/GenBank/DDBJ whole genome shotgun (WGS) entry which is preliminary data.</text>
</comment>
<evidence type="ECO:0000259" key="6">
    <source>
        <dbReference type="PROSITE" id="PS50045"/>
    </source>
</evidence>
<dbReference type="PANTHER" id="PTHR32071">
    <property type="entry name" value="TRANSCRIPTIONAL REGULATORY PROTEIN"/>
    <property type="match status" value="1"/>
</dbReference>
<keyword evidence="2" id="KW-0067">ATP-binding</keyword>
<dbReference type="InterPro" id="IPR009057">
    <property type="entry name" value="Homeodomain-like_sf"/>
</dbReference>
<dbReference type="InterPro" id="IPR027417">
    <property type="entry name" value="P-loop_NTPase"/>
</dbReference>
<dbReference type="PANTHER" id="PTHR32071:SF57">
    <property type="entry name" value="C4-DICARBOXYLATE TRANSPORT TRANSCRIPTIONAL REGULATORY PROTEIN DCTD"/>
    <property type="match status" value="1"/>
</dbReference>
<dbReference type="PRINTS" id="PR01590">
    <property type="entry name" value="HTHFIS"/>
</dbReference>
<feature type="domain" description="Sigma-54 factor interaction" evidence="6">
    <location>
        <begin position="542"/>
        <end position="769"/>
    </location>
</feature>
<dbReference type="InterPro" id="IPR002197">
    <property type="entry name" value="HTH_Fis"/>
</dbReference>
<dbReference type="PROSITE" id="PS00675">
    <property type="entry name" value="SIGMA54_INTERACT_1"/>
    <property type="match status" value="1"/>
</dbReference>
<dbReference type="InterPro" id="IPR003593">
    <property type="entry name" value="AAA+_ATPase"/>
</dbReference>
<dbReference type="CDD" id="cd00009">
    <property type="entry name" value="AAA"/>
    <property type="match status" value="1"/>
</dbReference>
<dbReference type="InterPro" id="IPR025662">
    <property type="entry name" value="Sigma_54_int_dom_ATP-bd_1"/>
</dbReference>
<protein>
    <submittedName>
        <fullName evidence="7">AAA family ATPase</fullName>
    </submittedName>
</protein>
<dbReference type="Pfam" id="PF02954">
    <property type="entry name" value="HTH_8"/>
    <property type="match status" value="1"/>
</dbReference>
<sequence length="841" mass="92938">MLALGDLGLRLQALKTMLSSGERGAPDGLGDAVVECCEALAEANRVSEALDLLATLGGLKSTFSVDVVRRLDATLALVLDQAWRSEEALAVVRPLIASCQSDPAVPRTFICALRICEGSSLWKMNRVDEAIALLRDLRSELLQLPDSRHLALVAQQLCSAYMLKGDSSTAIAFAWDAIVSARRVGARFVEACALGNLGMLEKQRCRWAASIEAHSDARRIFEQGRNAYRATKEKRSLAIVHWKMGHLSDASRLAAECISESEELRDETMHWYGTLLAGLTLLHSGAYAEAAAILTSDANWETPRSNSRPSLLTSEFLGDVELEQGNAEAALQHYDEVFPKAVALVPKGDIVAELRRRRAECFLLLGRADEAYGEAMTGLSHCRELGDRYEEAATYRVAALAAAAIGRPREAKQLFEQGFSFYEDIETPYEWGKLWMSYGDWLRGPHAGEYADPRGALESYIVAREHFERMGAEAKFAEANARFTELSVALSAGAPPASAPPPVGAASLTDRSSKSPVRRPQRRPRNAELERTAEWAAENFGLITRHGPFLQILLQVQKVSRSGAPVLILGESGTGKELVARGVHRLSGRQGAYLAINCGALPRETMESELFGHIAGAFTGASRDKPGLFEVCDKGTTFLDEIGEMSLDLQSKLLRFLETGESRRMGATRNSHADVRIVAATNRERAALERGDGFRVDLYYRLAHAVFELPPLRQRGDDVEVLVEHFLAESCRREGKSVRFSDEAMERLLRFNWPGNIRQLRAVVNHAVLLADDGEEVAPHLLQIEVRDTPGSFSEEMDLIEKRRMEDALRQHGGSKTLAARALRMKRTTFYAKMKRYGMEQ</sequence>
<dbReference type="GO" id="GO:0043565">
    <property type="term" value="F:sequence-specific DNA binding"/>
    <property type="evidence" value="ECO:0007669"/>
    <property type="project" value="InterPro"/>
</dbReference>
<proteinExistence type="predicted"/>
<dbReference type="AlphaFoldDB" id="A0A832I7L3"/>
<name>A0A832I7L3_UNCEI</name>
<keyword evidence="1" id="KW-0547">Nucleotide-binding</keyword>
<dbReference type="InterPro" id="IPR011990">
    <property type="entry name" value="TPR-like_helical_dom_sf"/>
</dbReference>
<gene>
    <name evidence="7" type="ORF">ENR23_11925</name>
</gene>
<dbReference type="InterPro" id="IPR002078">
    <property type="entry name" value="Sigma_54_int"/>
</dbReference>
<dbReference type="PROSITE" id="PS00688">
    <property type="entry name" value="SIGMA54_INTERACT_3"/>
    <property type="match status" value="1"/>
</dbReference>
<keyword evidence="3" id="KW-0805">Transcription regulation</keyword>
<keyword evidence="4" id="KW-0804">Transcription</keyword>
<dbReference type="Pfam" id="PF00158">
    <property type="entry name" value="Sigma54_activat"/>
    <property type="match status" value="1"/>
</dbReference>
<evidence type="ECO:0000256" key="2">
    <source>
        <dbReference type="ARBA" id="ARBA00022840"/>
    </source>
</evidence>